<dbReference type="InterPro" id="IPR029058">
    <property type="entry name" value="AB_hydrolase_fold"/>
</dbReference>
<dbReference type="InterPro" id="IPR050593">
    <property type="entry name" value="LovG"/>
</dbReference>
<dbReference type="GO" id="GO:0016787">
    <property type="term" value="F:hydrolase activity"/>
    <property type="evidence" value="ECO:0007669"/>
    <property type="project" value="UniProtKB-KW"/>
</dbReference>
<accession>A0A813HRQ4</accession>
<dbReference type="GO" id="GO:0005634">
    <property type="term" value="C:nucleus"/>
    <property type="evidence" value="ECO:0007669"/>
    <property type="project" value="TreeGrafter"/>
</dbReference>
<evidence type="ECO:0000313" key="5">
    <source>
        <dbReference type="Proteomes" id="UP000654075"/>
    </source>
</evidence>
<dbReference type="Pfam" id="PF03959">
    <property type="entry name" value="FSH1"/>
    <property type="match status" value="1"/>
</dbReference>
<dbReference type="PANTHER" id="PTHR48070">
    <property type="entry name" value="ESTERASE OVCA2"/>
    <property type="match status" value="1"/>
</dbReference>
<evidence type="ECO:0000256" key="1">
    <source>
        <dbReference type="ARBA" id="ARBA00005863"/>
    </source>
</evidence>
<proteinExistence type="inferred from homology"/>
<name>A0A813HRQ4_POLGL</name>
<feature type="domain" description="Serine hydrolase" evidence="3">
    <location>
        <begin position="11"/>
        <end position="243"/>
    </location>
</feature>
<sequence length="262" mass="28851">MASAAMRCPGKKPRVLCLHGRGLNGAYFRGQLSGVLRMAPEFDYFFLDGHIESEVAPEAAGAWRVALAADQRQAWQYFHLREDSAAVDAAHRWQARDAARGLERVWDDVSKEATARGPFFAAIGFSQGANVAAALLARQAASGMDLGLRCSVNLCGGLWGFWSRSPQQWWRSADCPADPPPCGVQSQLIDRLLVPSIHVVGLADPYLPQSRSLVENYCSEQGCERRVIEHLGGHTPFPQTPKERQEVIKEVSNFLRSYACAP</sequence>
<evidence type="ECO:0000259" key="3">
    <source>
        <dbReference type="Pfam" id="PF03959"/>
    </source>
</evidence>
<evidence type="ECO:0000313" key="4">
    <source>
        <dbReference type="EMBL" id="CAE8640082.1"/>
    </source>
</evidence>
<protein>
    <recommendedName>
        <fullName evidence="3">Serine hydrolase domain-containing protein</fullName>
    </recommendedName>
</protein>
<dbReference type="Gene3D" id="3.40.50.1820">
    <property type="entry name" value="alpha/beta hydrolase"/>
    <property type="match status" value="1"/>
</dbReference>
<keyword evidence="2" id="KW-0378">Hydrolase</keyword>
<dbReference type="GO" id="GO:0005737">
    <property type="term" value="C:cytoplasm"/>
    <property type="evidence" value="ECO:0007669"/>
    <property type="project" value="TreeGrafter"/>
</dbReference>
<keyword evidence="5" id="KW-1185">Reference proteome</keyword>
<organism evidence="4 5">
    <name type="scientific">Polarella glacialis</name>
    <name type="common">Dinoflagellate</name>
    <dbReference type="NCBI Taxonomy" id="89957"/>
    <lineage>
        <taxon>Eukaryota</taxon>
        <taxon>Sar</taxon>
        <taxon>Alveolata</taxon>
        <taxon>Dinophyceae</taxon>
        <taxon>Suessiales</taxon>
        <taxon>Suessiaceae</taxon>
        <taxon>Polarella</taxon>
    </lineage>
</organism>
<comment type="caution">
    <text evidence="4">The sequence shown here is derived from an EMBL/GenBank/DDBJ whole genome shotgun (WGS) entry which is preliminary data.</text>
</comment>
<dbReference type="PANTHER" id="PTHR48070:SF3">
    <property type="entry name" value="ESTERASE DBAE-RELATED"/>
    <property type="match status" value="1"/>
</dbReference>
<dbReference type="AlphaFoldDB" id="A0A813HRQ4"/>
<dbReference type="InterPro" id="IPR005645">
    <property type="entry name" value="FSH-like_dom"/>
</dbReference>
<dbReference type="Proteomes" id="UP000654075">
    <property type="component" value="Unassembled WGS sequence"/>
</dbReference>
<reference evidence="4" key="1">
    <citation type="submission" date="2021-02" db="EMBL/GenBank/DDBJ databases">
        <authorList>
            <person name="Dougan E. K."/>
            <person name="Rhodes N."/>
            <person name="Thang M."/>
            <person name="Chan C."/>
        </authorList>
    </citation>
    <scope>NUCLEOTIDE SEQUENCE</scope>
</reference>
<dbReference type="SUPFAM" id="SSF53474">
    <property type="entry name" value="alpha/beta-Hydrolases"/>
    <property type="match status" value="1"/>
</dbReference>
<dbReference type="GO" id="GO:0044550">
    <property type="term" value="P:secondary metabolite biosynthetic process"/>
    <property type="evidence" value="ECO:0007669"/>
    <property type="project" value="TreeGrafter"/>
</dbReference>
<dbReference type="EMBL" id="CAJNNV010032471">
    <property type="protein sequence ID" value="CAE8640082.1"/>
    <property type="molecule type" value="Genomic_DNA"/>
</dbReference>
<gene>
    <name evidence="4" type="ORF">PGLA1383_LOCUS55017</name>
</gene>
<dbReference type="OrthoDB" id="414698at2759"/>
<comment type="similarity">
    <text evidence="1">Belongs to the LovG family.</text>
</comment>
<evidence type="ECO:0000256" key="2">
    <source>
        <dbReference type="ARBA" id="ARBA00022801"/>
    </source>
</evidence>